<dbReference type="AlphaFoldDB" id="A0A0B6S2S3"/>
<reference evidence="2 3" key="2">
    <citation type="journal article" date="2016" name="Appl. Microbiol. Biotechnol.">
        <title>Mutations improving production and secretion of extracellular lipase by Burkholderia glumae PG1.</title>
        <authorList>
            <person name="Knapp A."/>
            <person name="Voget S."/>
            <person name="Gao R."/>
            <person name="Zaburannyi N."/>
            <person name="Krysciak D."/>
            <person name="Breuer M."/>
            <person name="Hauer B."/>
            <person name="Streit W.R."/>
            <person name="Muller R."/>
            <person name="Daniel R."/>
            <person name="Jaeger K.E."/>
        </authorList>
    </citation>
    <scope>NUCLEOTIDE SEQUENCE [LARGE SCALE GENOMIC DNA]</scope>
    <source>
        <strain evidence="2 3">PG1</strain>
    </source>
</reference>
<sequence length="126" mass="14079">MPGNTAGSRAERARRDPTGKVPLSISRSDNRGQGMRGLTGYKLKLKIQDRFQQLGDNLPPSLEDAEARDRAVAKVRELGQAFFDMSETEYHQWADHLPEDEFVELIALMIGLARETDSLAVAPARR</sequence>
<dbReference type="KEGG" id="bgp:BGL_2c18920"/>
<feature type="compositionally biased region" description="Basic and acidic residues" evidence="1">
    <location>
        <begin position="9"/>
        <end position="18"/>
    </location>
</feature>
<dbReference type="RefSeq" id="WP_226993680.1">
    <property type="nucleotide sequence ID" value="NZ_CP002581.1"/>
</dbReference>
<evidence type="ECO:0000313" key="2">
    <source>
        <dbReference type="EMBL" id="AJK49958.1"/>
    </source>
</evidence>
<dbReference type="HOGENOM" id="CLU_161863_0_0_4"/>
<evidence type="ECO:0000256" key="1">
    <source>
        <dbReference type="SAM" id="MobiDB-lite"/>
    </source>
</evidence>
<feature type="region of interest" description="Disordered" evidence="1">
    <location>
        <begin position="1"/>
        <end position="36"/>
    </location>
</feature>
<dbReference type="Proteomes" id="UP000031838">
    <property type="component" value="Chromosome 2"/>
</dbReference>
<keyword evidence="3" id="KW-1185">Reference proteome</keyword>
<organism evidence="2 3">
    <name type="scientific">Burkholderia plantarii</name>
    <dbReference type="NCBI Taxonomy" id="41899"/>
    <lineage>
        <taxon>Bacteria</taxon>
        <taxon>Pseudomonadati</taxon>
        <taxon>Pseudomonadota</taxon>
        <taxon>Betaproteobacteria</taxon>
        <taxon>Burkholderiales</taxon>
        <taxon>Burkholderiaceae</taxon>
        <taxon>Burkholderia</taxon>
    </lineage>
</organism>
<proteinExistence type="predicted"/>
<protein>
    <submittedName>
        <fullName evidence="2">Uncharacterized protein</fullName>
    </submittedName>
</protein>
<name>A0A0B6S2S3_BURPL</name>
<evidence type="ECO:0000313" key="3">
    <source>
        <dbReference type="Proteomes" id="UP000031838"/>
    </source>
</evidence>
<dbReference type="EMBL" id="CP002581">
    <property type="protein sequence ID" value="AJK49958.1"/>
    <property type="molecule type" value="Genomic_DNA"/>
</dbReference>
<gene>
    <name evidence="2" type="ORF">BGL_2c18920</name>
</gene>
<accession>A0A0B6S2S3</accession>
<reference evidence="3" key="1">
    <citation type="submission" date="2011-03" db="EMBL/GenBank/DDBJ databases">
        <authorList>
            <person name="Voget S."/>
            <person name="Streit W.R."/>
            <person name="Jaeger K.E."/>
            <person name="Daniel R."/>
        </authorList>
    </citation>
    <scope>NUCLEOTIDE SEQUENCE [LARGE SCALE GENOMIC DNA]</scope>
    <source>
        <strain evidence="3">PG1</strain>
    </source>
</reference>